<feature type="domain" description="Response regulatory" evidence="3">
    <location>
        <begin position="8"/>
        <end position="124"/>
    </location>
</feature>
<gene>
    <name evidence="4" type="ORF">NB063_22020</name>
</gene>
<dbReference type="PANTHER" id="PTHR44591:SF23">
    <property type="entry name" value="CHEY SUBFAMILY"/>
    <property type="match status" value="1"/>
</dbReference>
<dbReference type="PANTHER" id="PTHR44591">
    <property type="entry name" value="STRESS RESPONSE REGULATOR PROTEIN 1"/>
    <property type="match status" value="1"/>
</dbReference>
<dbReference type="PROSITE" id="PS50110">
    <property type="entry name" value="RESPONSE_REGULATORY"/>
    <property type="match status" value="1"/>
</dbReference>
<dbReference type="InterPro" id="IPR011006">
    <property type="entry name" value="CheY-like_superfamily"/>
</dbReference>
<evidence type="ECO:0000259" key="3">
    <source>
        <dbReference type="PROSITE" id="PS50110"/>
    </source>
</evidence>
<dbReference type="InterPro" id="IPR050595">
    <property type="entry name" value="Bact_response_regulator"/>
</dbReference>
<evidence type="ECO:0000313" key="5">
    <source>
        <dbReference type="Proteomes" id="UP001202961"/>
    </source>
</evidence>
<dbReference type="RefSeq" id="WP_250931035.1">
    <property type="nucleotide sequence ID" value="NZ_JAMQBK010000060.1"/>
</dbReference>
<feature type="modified residue" description="4-aspartylphosphate" evidence="2">
    <location>
        <position position="57"/>
    </location>
</feature>
<dbReference type="Proteomes" id="UP001202961">
    <property type="component" value="Unassembled WGS sequence"/>
</dbReference>
<dbReference type="InterPro" id="IPR001789">
    <property type="entry name" value="Sig_transdc_resp-reg_receiver"/>
</dbReference>
<reference evidence="4 5" key="1">
    <citation type="journal article" date="2022" name="Syst. Appl. Microbiol.">
        <title>Rhodopirellula aestuarii sp. nov., a novel member of the genus Rhodopirellula isolated from brackish sediments collected in the Tagus River estuary, Portugal.</title>
        <authorList>
            <person name="Vitorino I.R."/>
            <person name="Klimek D."/>
            <person name="Calusinska M."/>
            <person name="Lobo-da-Cunha A."/>
            <person name="Vasconcelos V."/>
            <person name="Lage O.M."/>
        </authorList>
    </citation>
    <scope>NUCLEOTIDE SEQUENCE [LARGE SCALE GENOMIC DNA]</scope>
    <source>
        <strain evidence="4 5">ICT_H3.1</strain>
    </source>
</reference>
<proteinExistence type="predicted"/>
<dbReference type="Pfam" id="PF00072">
    <property type="entry name" value="Response_reg"/>
    <property type="match status" value="1"/>
</dbReference>
<evidence type="ECO:0000256" key="1">
    <source>
        <dbReference type="ARBA" id="ARBA00022553"/>
    </source>
</evidence>
<name>A0ABT0U9D3_9BACT</name>
<evidence type="ECO:0000256" key="2">
    <source>
        <dbReference type="PROSITE-ProRule" id="PRU00169"/>
    </source>
</evidence>
<comment type="caution">
    <text evidence="4">The sequence shown here is derived from an EMBL/GenBank/DDBJ whole genome shotgun (WGS) entry which is preliminary data.</text>
</comment>
<dbReference type="SUPFAM" id="SSF52172">
    <property type="entry name" value="CheY-like"/>
    <property type="match status" value="1"/>
</dbReference>
<dbReference type="CDD" id="cd00156">
    <property type="entry name" value="REC"/>
    <property type="match status" value="1"/>
</dbReference>
<protein>
    <submittedName>
        <fullName evidence="4">Response regulator</fullName>
    </submittedName>
</protein>
<accession>A0ABT0U9D3</accession>
<dbReference type="SMART" id="SM00448">
    <property type="entry name" value="REC"/>
    <property type="match status" value="1"/>
</dbReference>
<sequence>MSDSSIPQLLLVEPEMILAELTAFRLELLGYGIESVAEGGLAKDRLRRGRVDLMIVDTKLREGDGIEWLTELRLEFTAEDLPVLMFSLDPSLETVRRAFLAGAQDYLVTPFDPTVLETKVQNLLSANGAMVAL</sequence>
<dbReference type="Gene3D" id="3.40.50.2300">
    <property type="match status" value="1"/>
</dbReference>
<keyword evidence="1 2" id="KW-0597">Phosphoprotein</keyword>
<keyword evidence="5" id="KW-1185">Reference proteome</keyword>
<organism evidence="4 5">
    <name type="scientific">Aporhodopirellula aestuarii</name>
    <dbReference type="NCBI Taxonomy" id="2950107"/>
    <lineage>
        <taxon>Bacteria</taxon>
        <taxon>Pseudomonadati</taxon>
        <taxon>Planctomycetota</taxon>
        <taxon>Planctomycetia</taxon>
        <taxon>Pirellulales</taxon>
        <taxon>Pirellulaceae</taxon>
        <taxon>Aporhodopirellula</taxon>
    </lineage>
</organism>
<evidence type="ECO:0000313" key="4">
    <source>
        <dbReference type="EMBL" id="MCM2373299.1"/>
    </source>
</evidence>
<dbReference type="EMBL" id="JAMQBK010000060">
    <property type="protein sequence ID" value="MCM2373299.1"/>
    <property type="molecule type" value="Genomic_DNA"/>
</dbReference>